<proteinExistence type="predicted"/>
<feature type="transmembrane region" description="Helical" evidence="1">
    <location>
        <begin position="45"/>
        <end position="67"/>
    </location>
</feature>
<evidence type="ECO:0000313" key="3">
    <source>
        <dbReference type="Proteomes" id="UP000182427"/>
    </source>
</evidence>
<dbReference type="EMBL" id="LT629690">
    <property type="protein sequence ID" value="SDF22072.1"/>
    <property type="molecule type" value="Genomic_DNA"/>
</dbReference>
<feature type="transmembrane region" description="Helical" evidence="1">
    <location>
        <begin position="6"/>
        <end position="25"/>
    </location>
</feature>
<dbReference type="AlphaFoldDB" id="A0A1G7JAT3"/>
<gene>
    <name evidence="2" type="ORF">SAMN05444167_1752</name>
</gene>
<keyword evidence="1" id="KW-0812">Transmembrane</keyword>
<dbReference type="Proteomes" id="UP000182427">
    <property type="component" value="Chromosome I"/>
</dbReference>
<keyword evidence="1" id="KW-1133">Transmembrane helix</keyword>
<dbReference type="OrthoDB" id="118329at2"/>
<keyword evidence="1" id="KW-0472">Membrane</keyword>
<organism evidence="2 3">
    <name type="scientific">Terriglobus roseus</name>
    <dbReference type="NCBI Taxonomy" id="392734"/>
    <lineage>
        <taxon>Bacteria</taxon>
        <taxon>Pseudomonadati</taxon>
        <taxon>Acidobacteriota</taxon>
        <taxon>Terriglobia</taxon>
        <taxon>Terriglobales</taxon>
        <taxon>Acidobacteriaceae</taxon>
        <taxon>Terriglobus</taxon>
    </lineage>
</organism>
<dbReference type="Pfam" id="PF14023">
    <property type="entry name" value="Bestrophin-like"/>
    <property type="match status" value="1"/>
</dbReference>
<reference evidence="2 3" key="1">
    <citation type="submission" date="2016-10" db="EMBL/GenBank/DDBJ databases">
        <authorList>
            <person name="de Groot N.N."/>
        </authorList>
    </citation>
    <scope>NUCLEOTIDE SEQUENCE [LARGE SCALE GENOMIC DNA]</scope>
    <source>
        <strain evidence="2 3">GAS232</strain>
    </source>
</reference>
<protein>
    <recommendedName>
        <fullName evidence="4">DUF4239 domain-containing protein</fullName>
    </recommendedName>
</protein>
<feature type="transmembrane region" description="Helical" evidence="1">
    <location>
        <begin position="204"/>
        <end position="223"/>
    </location>
</feature>
<evidence type="ECO:0000313" key="2">
    <source>
        <dbReference type="EMBL" id="SDF22072.1"/>
    </source>
</evidence>
<accession>A0A1G7JAT3</accession>
<keyword evidence="3" id="KW-1185">Reference proteome</keyword>
<name>A0A1G7JAT3_9BACT</name>
<dbReference type="InterPro" id="IPR025333">
    <property type="entry name" value="DUF4239"/>
</dbReference>
<sequence length="254" mass="27554">MLTYAQSAVIVLLAVGFALALLYLLDCKLEESTRKRANGVNGWQLSILGTVYAVALGFMLSDAWLAFQTAVTDARAEASAVLLIDRSAPLMPQACTQALQQESRAYLNAVIGTEWAAMQAHQANASGEIVLRQMWNTIGSCAGHDAVPGRGNIIAALSSLQTRRDARMQDFQGHLPLIMWNVLLFGGVIVIVSSCLLCNERKCVHFFHVISLTVLITVSLLAISDLDRPFEGATHVDPTAFRAVQMDLQDGNPQ</sequence>
<evidence type="ECO:0008006" key="4">
    <source>
        <dbReference type="Google" id="ProtNLM"/>
    </source>
</evidence>
<evidence type="ECO:0000256" key="1">
    <source>
        <dbReference type="SAM" id="Phobius"/>
    </source>
</evidence>
<feature type="transmembrane region" description="Helical" evidence="1">
    <location>
        <begin position="177"/>
        <end position="197"/>
    </location>
</feature>
<dbReference type="RefSeq" id="WP_083344788.1">
    <property type="nucleotide sequence ID" value="NZ_LT629690.1"/>
</dbReference>